<proteinExistence type="predicted"/>
<reference evidence="2 3" key="1">
    <citation type="submission" date="2024-07" db="EMBL/GenBank/DDBJ databases">
        <title>Section-level genome sequencing and comparative genomics of Aspergillus sections Usti and Cavernicolus.</title>
        <authorList>
            <consortium name="Lawrence Berkeley National Laboratory"/>
            <person name="Nybo J.L."/>
            <person name="Vesth T.C."/>
            <person name="Theobald S."/>
            <person name="Frisvad J.C."/>
            <person name="Larsen T.O."/>
            <person name="Kjaerboelling I."/>
            <person name="Rothschild-Mancinelli K."/>
            <person name="Lyhne E.K."/>
            <person name="Kogle M.E."/>
            <person name="Barry K."/>
            <person name="Clum A."/>
            <person name="Na H."/>
            <person name="Ledsgaard L."/>
            <person name="Lin J."/>
            <person name="Lipzen A."/>
            <person name="Kuo A."/>
            <person name="Riley R."/>
            <person name="Mondo S."/>
            <person name="Labutti K."/>
            <person name="Haridas S."/>
            <person name="Pangalinan J."/>
            <person name="Salamov A.A."/>
            <person name="Simmons B.A."/>
            <person name="Magnuson J.K."/>
            <person name="Chen J."/>
            <person name="Drula E."/>
            <person name="Henrissat B."/>
            <person name="Wiebenga A."/>
            <person name="Lubbers R.J."/>
            <person name="Gomes A.C."/>
            <person name="Makela M.R."/>
            <person name="Stajich J."/>
            <person name="Grigoriev I.V."/>
            <person name="Mortensen U.H."/>
            <person name="De Vries R.P."/>
            <person name="Baker S.E."/>
            <person name="Andersen M.R."/>
        </authorList>
    </citation>
    <scope>NUCLEOTIDE SEQUENCE [LARGE SCALE GENOMIC DNA]</scope>
    <source>
        <strain evidence="2 3">CBS 588.65</strain>
    </source>
</reference>
<keyword evidence="1" id="KW-0472">Membrane</keyword>
<feature type="transmembrane region" description="Helical" evidence="1">
    <location>
        <begin position="17"/>
        <end position="36"/>
    </location>
</feature>
<dbReference type="Proteomes" id="UP001610334">
    <property type="component" value="Unassembled WGS sequence"/>
</dbReference>
<keyword evidence="1" id="KW-0812">Transmembrane</keyword>
<keyword evidence="1" id="KW-1133">Transmembrane helix</keyword>
<protein>
    <submittedName>
        <fullName evidence="2">Uncharacterized protein</fullName>
    </submittedName>
</protein>
<name>A0ABR4GUR7_9EURO</name>
<keyword evidence="3" id="KW-1185">Reference proteome</keyword>
<dbReference type="EMBL" id="JBFXLT010000164">
    <property type="protein sequence ID" value="KAL2802767.1"/>
    <property type="molecule type" value="Genomic_DNA"/>
</dbReference>
<evidence type="ECO:0000313" key="3">
    <source>
        <dbReference type="Proteomes" id="UP001610334"/>
    </source>
</evidence>
<accession>A0ABR4GUR7</accession>
<evidence type="ECO:0000313" key="2">
    <source>
        <dbReference type="EMBL" id="KAL2802767.1"/>
    </source>
</evidence>
<comment type="caution">
    <text evidence="2">The sequence shown here is derived from an EMBL/GenBank/DDBJ whole genome shotgun (WGS) entry which is preliminary data.</text>
</comment>
<organism evidence="2 3">
    <name type="scientific">Aspergillus granulosus</name>
    <dbReference type="NCBI Taxonomy" id="176169"/>
    <lineage>
        <taxon>Eukaryota</taxon>
        <taxon>Fungi</taxon>
        <taxon>Dikarya</taxon>
        <taxon>Ascomycota</taxon>
        <taxon>Pezizomycotina</taxon>
        <taxon>Eurotiomycetes</taxon>
        <taxon>Eurotiomycetidae</taxon>
        <taxon>Eurotiales</taxon>
        <taxon>Aspergillaceae</taxon>
        <taxon>Aspergillus</taxon>
        <taxon>Aspergillus subgen. Nidulantes</taxon>
    </lineage>
</organism>
<sequence>MVLIIWRRIRALCRGRIFVLLIGGWWTMPILLGRFLGESTLNEVKKDPRVIEILAVVRGVKKASRPTIVAPGECGKEKKKTKIWCRTLGFRFNTKLTVRYRSLGHSLYRFYFLFDIRVSLTAQVSSVLNARSL</sequence>
<gene>
    <name evidence="2" type="ORF">BJX63DRAFT_413907</name>
</gene>
<evidence type="ECO:0000256" key="1">
    <source>
        <dbReference type="SAM" id="Phobius"/>
    </source>
</evidence>